<reference evidence="3 4" key="1">
    <citation type="submission" date="2019-05" db="EMBL/GenBank/DDBJ databases">
        <title>Another draft genome of Portunus trituberculatus and its Hox gene families provides insights of decapod evolution.</title>
        <authorList>
            <person name="Jeong J.-H."/>
            <person name="Song I."/>
            <person name="Kim S."/>
            <person name="Choi T."/>
            <person name="Kim D."/>
            <person name="Ryu S."/>
            <person name="Kim W."/>
        </authorList>
    </citation>
    <scope>NUCLEOTIDE SEQUENCE [LARGE SCALE GENOMIC DNA]</scope>
    <source>
        <tissue evidence="3">Muscle</tissue>
    </source>
</reference>
<gene>
    <name evidence="3" type="ORF">E2C01_059282</name>
</gene>
<keyword evidence="4" id="KW-1185">Reference proteome</keyword>
<evidence type="ECO:0000256" key="2">
    <source>
        <dbReference type="SAM" id="SignalP"/>
    </source>
</evidence>
<evidence type="ECO:0000256" key="1">
    <source>
        <dbReference type="SAM" id="MobiDB-lite"/>
    </source>
</evidence>
<dbReference type="Proteomes" id="UP000324222">
    <property type="component" value="Unassembled WGS sequence"/>
</dbReference>
<sequence length="91" mass="10054">MTKWCNSFYTAAFLLQCVYLPSTTTTTTTTHPHLVQTHHVFYVDSPALLRPTPCQSSHRPDTPSLGSSRVKNAGTQSYSTCSHARAGRANR</sequence>
<proteinExistence type="predicted"/>
<accession>A0A5B7H4X8</accession>
<evidence type="ECO:0008006" key="5">
    <source>
        <dbReference type="Google" id="ProtNLM"/>
    </source>
</evidence>
<feature type="compositionally biased region" description="Polar residues" evidence="1">
    <location>
        <begin position="64"/>
        <end position="82"/>
    </location>
</feature>
<feature type="signal peptide" evidence="2">
    <location>
        <begin position="1"/>
        <end position="25"/>
    </location>
</feature>
<comment type="caution">
    <text evidence="3">The sequence shown here is derived from an EMBL/GenBank/DDBJ whole genome shotgun (WGS) entry which is preliminary data.</text>
</comment>
<dbReference type="AlphaFoldDB" id="A0A5B7H4X8"/>
<evidence type="ECO:0000313" key="4">
    <source>
        <dbReference type="Proteomes" id="UP000324222"/>
    </source>
</evidence>
<feature type="chain" id="PRO_5022677966" description="Secreted protein" evidence="2">
    <location>
        <begin position="26"/>
        <end position="91"/>
    </location>
</feature>
<feature type="region of interest" description="Disordered" evidence="1">
    <location>
        <begin position="52"/>
        <end position="91"/>
    </location>
</feature>
<dbReference type="EMBL" id="VSRR010022990">
    <property type="protein sequence ID" value="MPC65153.1"/>
    <property type="molecule type" value="Genomic_DNA"/>
</dbReference>
<keyword evidence="2" id="KW-0732">Signal</keyword>
<organism evidence="3 4">
    <name type="scientific">Portunus trituberculatus</name>
    <name type="common">Swimming crab</name>
    <name type="synonym">Neptunus trituberculatus</name>
    <dbReference type="NCBI Taxonomy" id="210409"/>
    <lineage>
        <taxon>Eukaryota</taxon>
        <taxon>Metazoa</taxon>
        <taxon>Ecdysozoa</taxon>
        <taxon>Arthropoda</taxon>
        <taxon>Crustacea</taxon>
        <taxon>Multicrustacea</taxon>
        <taxon>Malacostraca</taxon>
        <taxon>Eumalacostraca</taxon>
        <taxon>Eucarida</taxon>
        <taxon>Decapoda</taxon>
        <taxon>Pleocyemata</taxon>
        <taxon>Brachyura</taxon>
        <taxon>Eubrachyura</taxon>
        <taxon>Portunoidea</taxon>
        <taxon>Portunidae</taxon>
        <taxon>Portuninae</taxon>
        <taxon>Portunus</taxon>
    </lineage>
</organism>
<name>A0A5B7H4X8_PORTR</name>
<protein>
    <recommendedName>
        <fullName evidence="5">Secreted protein</fullName>
    </recommendedName>
</protein>
<evidence type="ECO:0000313" key="3">
    <source>
        <dbReference type="EMBL" id="MPC65153.1"/>
    </source>
</evidence>